<evidence type="ECO:0000256" key="4">
    <source>
        <dbReference type="ARBA" id="ARBA00023136"/>
    </source>
</evidence>
<evidence type="ECO:0000313" key="8">
    <source>
        <dbReference type="Proteomes" id="UP000305948"/>
    </source>
</evidence>
<keyword evidence="4 5" id="KW-0472">Membrane</keyword>
<evidence type="ECO:0000256" key="3">
    <source>
        <dbReference type="ARBA" id="ARBA00022989"/>
    </source>
</evidence>
<dbReference type="InterPro" id="IPR004342">
    <property type="entry name" value="EXS_C"/>
</dbReference>
<dbReference type="PROSITE" id="PS51380">
    <property type="entry name" value="EXS"/>
    <property type="match status" value="1"/>
</dbReference>
<feature type="domain" description="EXS" evidence="6">
    <location>
        <begin position="70"/>
        <end position="267"/>
    </location>
</feature>
<dbReference type="PANTHER" id="PTHR10783">
    <property type="entry name" value="XENOTROPIC AND POLYTROPIC RETROVIRUS RECEPTOR 1-RELATED"/>
    <property type="match status" value="1"/>
</dbReference>
<dbReference type="GO" id="GO:0005886">
    <property type="term" value="C:plasma membrane"/>
    <property type="evidence" value="ECO:0007669"/>
    <property type="project" value="TreeGrafter"/>
</dbReference>
<dbReference type="AlphaFoldDB" id="A0A5C3MQ40"/>
<dbReference type="EMBL" id="ML213527">
    <property type="protein sequence ID" value="TFK46883.1"/>
    <property type="molecule type" value="Genomic_DNA"/>
</dbReference>
<keyword evidence="2 5" id="KW-0812">Transmembrane</keyword>
<proteinExistence type="predicted"/>
<dbReference type="Proteomes" id="UP000305948">
    <property type="component" value="Unassembled WGS sequence"/>
</dbReference>
<dbReference type="STRING" id="5364.A0A5C3MQ40"/>
<name>A0A5C3MQ40_9AGAM</name>
<dbReference type="GO" id="GO:0006817">
    <property type="term" value="P:phosphate ion transport"/>
    <property type="evidence" value="ECO:0007669"/>
    <property type="project" value="TreeGrafter"/>
</dbReference>
<evidence type="ECO:0000256" key="1">
    <source>
        <dbReference type="ARBA" id="ARBA00004141"/>
    </source>
</evidence>
<sequence length="303" mass="35745">MFNPIPLLFKKSRFWLIRNVSRLLTSGTHRVEFTDFWLGDQFCSLIFTLSNLYFVVCVYARGFENPWARCAAPKNFAIPLVLAALPLFVRFVQSVKRWFDSRLITHLINGGKYATGIVYYGLYYNWRYHGSARSGASFALYCLAGTIYSTYAASWDFLMDWSVLRLPPRTRYPLLRDNLLYSDRIPMYYFAIVTNVVIRFIWIFYIPAAGPNFVLRTFIVGMLEMLRRWQWNFYRLENEHLGNMDQYRVTREVPLPYAIDDEHLHEGDYADDGDEDDVPARSWHIRDWRNRAHGSTPAETDQD</sequence>
<keyword evidence="8" id="KW-1185">Reference proteome</keyword>
<reference evidence="7 8" key="1">
    <citation type="journal article" date="2019" name="Nat. Ecol. Evol.">
        <title>Megaphylogeny resolves global patterns of mushroom evolution.</title>
        <authorList>
            <person name="Varga T."/>
            <person name="Krizsan K."/>
            <person name="Foldi C."/>
            <person name="Dima B."/>
            <person name="Sanchez-Garcia M."/>
            <person name="Sanchez-Ramirez S."/>
            <person name="Szollosi G.J."/>
            <person name="Szarkandi J.G."/>
            <person name="Papp V."/>
            <person name="Albert L."/>
            <person name="Andreopoulos W."/>
            <person name="Angelini C."/>
            <person name="Antonin V."/>
            <person name="Barry K.W."/>
            <person name="Bougher N.L."/>
            <person name="Buchanan P."/>
            <person name="Buyck B."/>
            <person name="Bense V."/>
            <person name="Catcheside P."/>
            <person name="Chovatia M."/>
            <person name="Cooper J."/>
            <person name="Damon W."/>
            <person name="Desjardin D."/>
            <person name="Finy P."/>
            <person name="Geml J."/>
            <person name="Haridas S."/>
            <person name="Hughes K."/>
            <person name="Justo A."/>
            <person name="Karasinski D."/>
            <person name="Kautmanova I."/>
            <person name="Kiss B."/>
            <person name="Kocsube S."/>
            <person name="Kotiranta H."/>
            <person name="LaButti K.M."/>
            <person name="Lechner B.E."/>
            <person name="Liimatainen K."/>
            <person name="Lipzen A."/>
            <person name="Lukacs Z."/>
            <person name="Mihaltcheva S."/>
            <person name="Morgado L.N."/>
            <person name="Niskanen T."/>
            <person name="Noordeloos M.E."/>
            <person name="Ohm R.A."/>
            <person name="Ortiz-Santana B."/>
            <person name="Ovrebo C."/>
            <person name="Racz N."/>
            <person name="Riley R."/>
            <person name="Savchenko A."/>
            <person name="Shiryaev A."/>
            <person name="Soop K."/>
            <person name="Spirin V."/>
            <person name="Szebenyi C."/>
            <person name="Tomsovsky M."/>
            <person name="Tulloss R.E."/>
            <person name="Uehling J."/>
            <person name="Grigoriev I.V."/>
            <person name="Vagvolgyi C."/>
            <person name="Papp T."/>
            <person name="Martin F.M."/>
            <person name="Miettinen O."/>
            <person name="Hibbett D.S."/>
            <person name="Nagy L.G."/>
        </authorList>
    </citation>
    <scope>NUCLEOTIDE SEQUENCE [LARGE SCALE GENOMIC DNA]</scope>
    <source>
        <strain evidence="7 8">OMC1185</strain>
    </source>
</reference>
<accession>A0A5C3MQ40</accession>
<dbReference type="GO" id="GO:0016036">
    <property type="term" value="P:cellular response to phosphate starvation"/>
    <property type="evidence" value="ECO:0007669"/>
    <property type="project" value="TreeGrafter"/>
</dbReference>
<dbReference type="GO" id="GO:0000822">
    <property type="term" value="F:inositol hexakisphosphate binding"/>
    <property type="evidence" value="ECO:0007669"/>
    <property type="project" value="TreeGrafter"/>
</dbReference>
<comment type="subcellular location">
    <subcellularLocation>
        <location evidence="1">Membrane</location>
        <topology evidence="1">Multi-pass membrane protein</topology>
    </subcellularLocation>
</comment>
<dbReference type="OrthoDB" id="9970435at2759"/>
<gene>
    <name evidence="7" type="ORF">OE88DRAFT_1637580</name>
</gene>
<dbReference type="PANTHER" id="PTHR10783:SF103">
    <property type="entry name" value="SOLUTE CARRIER FAMILY 53 MEMBER 1"/>
    <property type="match status" value="1"/>
</dbReference>
<dbReference type="Pfam" id="PF03124">
    <property type="entry name" value="EXS"/>
    <property type="match status" value="1"/>
</dbReference>
<feature type="transmembrane region" description="Helical" evidence="5">
    <location>
        <begin position="75"/>
        <end position="92"/>
    </location>
</feature>
<feature type="transmembrane region" description="Helical" evidence="5">
    <location>
        <begin position="104"/>
        <end position="126"/>
    </location>
</feature>
<feature type="transmembrane region" description="Helical" evidence="5">
    <location>
        <begin position="138"/>
        <end position="158"/>
    </location>
</feature>
<dbReference type="GO" id="GO:0005794">
    <property type="term" value="C:Golgi apparatus"/>
    <property type="evidence" value="ECO:0007669"/>
    <property type="project" value="TreeGrafter"/>
</dbReference>
<evidence type="ECO:0000259" key="6">
    <source>
        <dbReference type="PROSITE" id="PS51380"/>
    </source>
</evidence>
<keyword evidence="3 5" id="KW-1133">Transmembrane helix</keyword>
<evidence type="ECO:0000313" key="7">
    <source>
        <dbReference type="EMBL" id="TFK46883.1"/>
    </source>
</evidence>
<evidence type="ECO:0000256" key="5">
    <source>
        <dbReference type="SAM" id="Phobius"/>
    </source>
</evidence>
<evidence type="ECO:0000256" key="2">
    <source>
        <dbReference type="ARBA" id="ARBA00022692"/>
    </source>
</evidence>
<feature type="transmembrane region" description="Helical" evidence="5">
    <location>
        <begin position="187"/>
        <end position="206"/>
    </location>
</feature>
<feature type="transmembrane region" description="Helical" evidence="5">
    <location>
        <begin position="45"/>
        <end position="63"/>
    </location>
</feature>
<organism evidence="7 8">
    <name type="scientific">Heliocybe sulcata</name>
    <dbReference type="NCBI Taxonomy" id="5364"/>
    <lineage>
        <taxon>Eukaryota</taxon>
        <taxon>Fungi</taxon>
        <taxon>Dikarya</taxon>
        <taxon>Basidiomycota</taxon>
        <taxon>Agaricomycotina</taxon>
        <taxon>Agaricomycetes</taxon>
        <taxon>Gloeophyllales</taxon>
        <taxon>Gloeophyllaceae</taxon>
        <taxon>Heliocybe</taxon>
    </lineage>
</organism>
<protein>
    <submittedName>
        <fullName evidence="7">EXS-domain-containing protein</fullName>
    </submittedName>
</protein>